<dbReference type="OrthoDB" id="8194670at2759"/>
<sequence>MSTLNVLIIISAVISAVLAFSSNKTTRAIMDEWKERTKEEHPECLKSTGVKEEYVNQYWESVEMVDDENFKCYLWCVFNGFKLMNNDGNANKELVVQYVDRMTSEIVEFCTAKIDTKTDKCERVYELVYCGTRYHHIYV</sequence>
<reference evidence="3" key="1">
    <citation type="journal article" date="2016" name="Sci. Rep.">
        <title>Molecular characterization of firefly nuptial gifts: a multi-omics approach sheds light on postcopulatory sexual selection.</title>
        <authorList>
            <person name="Al-Wathiqui N."/>
            <person name="Fallon T.R."/>
            <person name="South A."/>
            <person name="Weng J.K."/>
            <person name="Lewis S.M."/>
        </authorList>
    </citation>
    <scope>NUCLEOTIDE SEQUENCE</scope>
</reference>
<evidence type="ECO:0000313" key="5">
    <source>
        <dbReference type="Proteomes" id="UP000327044"/>
    </source>
</evidence>
<dbReference type="GO" id="GO:0007608">
    <property type="term" value="P:sensory perception of smell"/>
    <property type="evidence" value="ECO:0007669"/>
    <property type="project" value="TreeGrafter"/>
</dbReference>
<organism evidence="3">
    <name type="scientific">Photinus pyralis</name>
    <name type="common">Common eastern firefly</name>
    <name type="synonym">Lampyris pyralis</name>
    <dbReference type="NCBI Taxonomy" id="7054"/>
    <lineage>
        <taxon>Eukaryota</taxon>
        <taxon>Metazoa</taxon>
        <taxon>Ecdysozoa</taxon>
        <taxon>Arthropoda</taxon>
        <taxon>Hexapoda</taxon>
        <taxon>Insecta</taxon>
        <taxon>Pterygota</taxon>
        <taxon>Neoptera</taxon>
        <taxon>Endopterygota</taxon>
        <taxon>Coleoptera</taxon>
        <taxon>Polyphaga</taxon>
        <taxon>Elateriformia</taxon>
        <taxon>Elateroidea</taxon>
        <taxon>Lampyridae</taxon>
        <taxon>Lampyrinae</taxon>
        <taxon>Photinus</taxon>
    </lineage>
</organism>
<proteinExistence type="predicted"/>
<accession>A0A1Y1KTC9</accession>
<dbReference type="InterPro" id="IPR006170">
    <property type="entry name" value="PBP/GOBP"/>
</dbReference>
<name>A0A1Y1KTC9_PHOPY</name>
<keyword evidence="5" id="KW-1185">Reference proteome</keyword>
<feature type="signal peptide" evidence="2">
    <location>
        <begin position="1"/>
        <end position="19"/>
    </location>
</feature>
<dbReference type="SMART" id="SM00708">
    <property type="entry name" value="PhBP"/>
    <property type="match status" value="1"/>
</dbReference>
<dbReference type="InterPro" id="IPR036728">
    <property type="entry name" value="PBP_GOBP_sf"/>
</dbReference>
<protein>
    <submittedName>
        <fullName evidence="3">Uncharacterized protein</fullName>
    </submittedName>
</protein>
<keyword evidence="1 2" id="KW-0732">Signal</keyword>
<dbReference type="CDD" id="cd23992">
    <property type="entry name" value="PBP_GOBP"/>
    <property type="match status" value="1"/>
</dbReference>
<dbReference type="AlphaFoldDB" id="A0A1Y1KTC9"/>
<dbReference type="SUPFAM" id="SSF47565">
    <property type="entry name" value="Insect pheromone/odorant-binding proteins"/>
    <property type="match status" value="1"/>
</dbReference>
<evidence type="ECO:0000313" key="4">
    <source>
        <dbReference type="EMBL" id="KAB0792685.1"/>
    </source>
</evidence>
<gene>
    <name evidence="4" type="ORF">PPYR_14644</name>
</gene>
<feature type="chain" id="PRO_5036312520" evidence="2">
    <location>
        <begin position="20"/>
        <end position="139"/>
    </location>
</feature>
<dbReference type="GO" id="GO:0005549">
    <property type="term" value="F:odorant binding"/>
    <property type="evidence" value="ECO:0007669"/>
    <property type="project" value="InterPro"/>
</dbReference>
<dbReference type="EMBL" id="GEZM01074154">
    <property type="protein sequence ID" value="JAV64652.1"/>
    <property type="molecule type" value="Transcribed_RNA"/>
</dbReference>
<dbReference type="Gene3D" id="1.10.238.20">
    <property type="entry name" value="Pheromone/general odorant binding protein domain"/>
    <property type="match status" value="1"/>
</dbReference>
<dbReference type="EMBL" id="VVIM01000010">
    <property type="protein sequence ID" value="KAB0792685.1"/>
    <property type="molecule type" value="Genomic_DNA"/>
</dbReference>
<dbReference type="Pfam" id="PF01395">
    <property type="entry name" value="PBP_GOBP"/>
    <property type="match status" value="1"/>
</dbReference>
<evidence type="ECO:0000313" key="3">
    <source>
        <dbReference type="EMBL" id="JAV64652.1"/>
    </source>
</evidence>
<evidence type="ECO:0000256" key="2">
    <source>
        <dbReference type="SAM" id="SignalP"/>
    </source>
</evidence>
<reference evidence="4" key="3">
    <citation type="submission" date="2019-08" db="EMBL/GenBank/DDBJ databases">
        <authorList>
            <consortium name="Photinus pyralis genome working group"/>
            <person name="Fallon T.R."/>
            <person name="Sander Lower S.E."/>
            <person name="Weng J.-K."/>
        </authorList>
    </citation>
    <scope>NUCLEOTIDE SEQUENCE</scope>
    <source>
        <strain evidence="4">1611_PpyrPB1</strain>
        <tissue evidence="4">Whole body</tissue>
    </source>
</reference>
<dbReference type="Proteomes" id="UP000327044">
    <property type="component" value="Unassembled WGS sequence"/>
</dbReference>
<dbReference type="PANTHER" id="PTHR11857">
    <property type="entry name" value="ODORANT BINDING PROTEIN-RELATED"/>
    <property type="match status" value="1"/>
</dbReference>
<dbReference type="InParanoid" id="A0A1Y1KTC9"/>
<dbReference type="GO" id="GO:0005615">
    <property type="term" value="C:extracellular space"/>
    <property type="evidence" value="ECO:0007669"/>
    <property type="project" value="TreeGrafter"/>
</dbReference>
<reference evidence="4 5" key="2">
    <citation type="journal article" date="2018" name="Elife">
        <title>Firefly genomes illuminate parallel origins of bioluminescence in beetles.</title>
        <authorList>
            <person name="Fallon T.R."/>
            <person name="Lower S.E."/>
            <person name="Chang C.H."/>
            <person name="Bessho-Uehara M."/>
            <person name="Martin G.J."/>
            <person name="Bewick A.J."/>
            <person name="Behringer M."/>
            <person name="Debat H.J."/>
            <person name="Wong I."/>
            <person name="Day J.C."/>
            <person name="Suvorov A."/>
            <person name="Silva C.J."/>
            <person name="Stanger-Hall K.F."/>
            <person name="Hall D.W."/>
            <person name="Schmitz R.J."/>
            <person name="Nelson D.R."/>
            <person name="Lewis S.M."/>
            <person name="Shigenobu S."/>
            <person name="Bybee S.M."/>
            <person name="Larracuente A.M."/>
            <person name="Oba Y."/>
            <person name="Weng J.K."/>
        </authorList>
    </citation>
    <scope>NUCLEOTIDE SEQUENCE [LARGE SCALE GENOMIC DNA]</scope>
    <source>
        <strain evidence="4">1611_PpyrPB1</strain>
        <tissue evidence="4">Whole body</tissue>
    </source>
</reference>
<evidence type="ECO:0000256" key="1">
    <source>
        <dbReference type="ARBA" id="ARBA00022729"/>
    </source>
</evidence>